<dbReference type="PROSITE" id="PS00649">
    <property type="entry name" value="G_PROTEIN_RECEP_F2_1"/>
    <property type="match status" value="1"/>
</dbReference>
<dbReference type="InterPro" id="IPR001879">
    <property type="entry name" value="GPCR_2_extracellular_dom"/>
</dbReference>
<comment type="caution">
    <text evidence="2">The sequence shown here is derived from an EMBL/GenBank/DDBJ whole genome shotgun (WGS) entry which is preliminary data.</text>
</comment>
<sequence>MVAMTTATRGYCACPSKRTFQKSTDPSSFGLYLAEFGFSWLNVLSLQMSEQEKCEQDYLKNLVVNEDAKSAQSFFQMPRDTPDNDTALNGAPFKVSGNYCNPVWDGFLCWPATPSLSLVHLPCPAEKGVDITTGYFHCRVRPYVQNPLRCYKCQRFGHSKAVCRGSQVCSRCASKEQHPKEQSDAKCANYSQPHEANSPHCPAWKQEKQIQIIKATKNVSYADARRLISLTTGPSFATIVKQSTSACTSEKFTQTDSTISGLP</sequence>
<proteinExistence type="predicted"/>
<dbReference type="Gene3D" id="4.10.1240.10">
    <property type="entry name" value="GPCR, family 2, extracellular hormone receptor domain"/>
    <property type="match status" value="1"/>
</dbReference>
<evidence type="ECO:0000313" key="3">
    <source>
        <dbReference type="Proteomes" id="UP001497382"/>
    </source>
</evidence>
<protein>
    <recommendedName>
        <fullName evidence="1">G-protein coupled receptors family 2 profile 1 domain-containing protein</fullName>
    </recommendedName>
</protein>
<dbReference type="Pfam" id="PF02793">
    <property type="entry name" value="HRM"/>
    <property type="match status" value="1"/>
</dbReference>
<gene>
    <name evidence="2" type="ORF">LARSCL_LOCUS15486</name>
</gene>
<organism evidence="2 3">
    <name type="scientific">Larinioides sclopetarius</name>
    <dbReference type="NCBI Taxonomy" id="280406"/>
    <lineage>
        <taxon>Eukaryota</taxon>
        <taxon>Metazoa</taxon>
        <taxon>Ecdysozoa</taxon>
        <taxon>Arthropoda</taxon>
        <taxon>Chelicerata</taxon>
        <taxon>Arachnida</taxon>
        <taxon>Araneae</taxon>
        <taxon>Araneomorphae</taxon>
        <taxon>Entelegynae</taxon>
        <taxon>Araneoidea</taxon>
        <taxon>Araneidae</taxon>
        <taxon>Larinioides</taxon>
    </lineage>
</organism>
<dbReference type="PROSITE" id="PS50227">
    <property type="entry name" value="G_PROTEIN_RECEP_F2_3"/>
    <property type="match status" value="1"/>
</dbReference>
<dbReference type="GO" id="GO:0016020">
    <property type="term" value="C:membrane"/>
    <property type="evidence" value="ECO:0007669"/>
    <property type="project" value="InterPro"/>
</dbReference>
<evidence type="ECO:0000259" key="1">
    <source>
        <dbReference type="PROSITE" id="PS50227"/>
    </source>
</evidence>
<name>A0AAV2AXA9_9ARAC</name>
<dbReference type="SUPFAM" id="SSF111418">
    <property type="entry name" value="Hormone receptor domain"/>
    <property type="match status" value="1"/>
</dbReference>
<evidence type="ECO:0000313" key="2">
    <source>
        <dbReference type="EMBL" id="CAL1288688.1"/>
    </source>
</evidence>
<keyword evidence="3" id="KW-1185">Reference proteome</keyword>
<dbReference type="GO" id="GO:0004930">
    <property type="term" value="F:G protein-coupled receptor activity"/>
    <property type="evidence" value="ECO:0007669"/>
    <property type="project" value="InterPro"/>
</dbReference>
<dbReference type="AlphaFoldDB" id="A0AAV2AXA9"/>
<dbReference type="InterPro" id="IPR036445">
    <property type="entry name" value="GPCR_2_extracell_dom_sf"/>
</dbReference>
<dbReference type="Proteomes" id="UP001497382">
    <property type="component" value="Unassembled WGS sequence"/>
</dbReference>
<feature type="domain" description="G-protein coupled receptors family 2 profile 1" evidence="1">
    <location>
        <begin position="53"/>
        <end position="124"/>
    </location>
</feature>
<accession>A0AAV2AXA9</accession>
<dbReference type="InterPro" id="IPR017983">
    <property type="entry name" value="GPCR_2_secretin-like_CS"/>
</dbReference>
<reference evidence="2 3" key="1">
    <citation type="submission" date="2024-04" db="EMBL/GenBank/DDBJ databases">
        <authorList>
            <person name="Rising A."/>
            <person name="Reimegard J."/>
            <person name="Sonavane S."/>
            <person name="Akerstrom W."/>
            <person name="Nylinder S."/>
            <person name="Hedman E."/>
            <person name="Kallberg Y."/>
        </authorList>
    </citation>
    <scope>NUCLEOTIDE SEQUENCE [LARGE SCALE GENOMIC DNA]</scope>
</reference>
<dbReference type="EMBL" id="CAXIEN010000235">
    <property type="protein sequence ID" value="CAL1288688.1"/>
    <property type="molecule type" value="Genomic_DNA"/>
</dbReference>